<dbReference type="AlphaFoldDB" id="A0A556QQV6"/>
<proteinExistence type="predicted"/>
<evidence type="ECO:0000313" key="1">
    <source>
        <dbReference type="EMBL" id="TSJ79013.1"/>
    </source>
</evidence>
<sequence>MSLHLICYADGAHIHFANQAALIASARRHGVAHISALDSSTADNNFAAAHRETLSEREGAGYWLWKPRIILDALERAAENDLVVYVDSGSDLRGPLEALATSANGRDGVLFWNDYPNRMHVKRDAFVLTGTDATHFHNARQLDAAFLVFRNNERVRAFVRLWLEHCADPRQLTDRANTCGLPDLPGFVGHRHDQSLLTLLYLRERERLDFKTFARRIKHHHFRHHRRRITWMPIWLWDVFHDGGETRLLRMRRRFSIIKRRLRRFVATLAAD</sequence>
<protein>
    <recommendedName>
        <fullName evidence="3">Nucleotide-diphospho-sugar transferase domain-containing protein</fullName>
    </recommendedName>
</protein>
<evidence type="ECO:0000313" key="2">
    <source>
        <dbReference type="Proteomes" id="UP000315648"/>
    </source>
</evidence>
<dbReference type="EMBL" id="VMBG01000001">
    <property type="protein sequence ID" value="TSJ79013.1"/>
    <property type="molecule type" value="Genomic_DNA"/>
</dbReference>
<dbReference type="RefSeq" id="WP_144229356.1">
    <property type="nucleotide sequence ID" value="NZ_CBCRVV010000005.1"/>
</dbReference>
<accession>A0A556QQV6</accession>
<organism evidence="1 2">
    <name type="scientific">Rariglobus hedericola</name>
    <dbReference type="NCBI Taxonomy" id="2597822"/>
    <lineage>
        <taxon>Bacteria</taxon>
        <taxon>Pseudomonadati</taxon>
        <taxon>Verrucomicrobiota</taxon>
        <taxon>Opitutia</taxon>
        <taxon>Opitutales</taxon>
        <taxon>Opitutaceae</taxon>
        <taxon>Rariglobus</taxon>
    </lineage>
</organism>
<gene>
    <name evidence="1" type="ORF">FPL22_06855</name>
</gene>
<evidence type="ECO:0008006" key="3">
    <source>
        <dbReference type="Google" id="ProtNLM"/>
    </source>
</evidence>
<reference evidence="1 2" key="1">
    <citation type="submission" date="2019-07" db="EMBL/GenBank/DDBJ databases">
        <title>Description of 53C-WASEF.</title>
        <authorList>
            <person name="Pitt A."/>
            <person name="Hahn M.W."/>
        </authorList>
    </citation>
    <scope>NUCLEOTIDE SEQUENCE [LARGE SCALE GENOMIC DNA]</scope>
    <source>
        <strain evidence="1 2">53C-WASEF</strain>
    </source>
</reference>
<dbReference type="Proteomes" id="UP000315648">
    <property type="component" value="Unassembled WGS sequence"/>
</dbReference>
<comment type="caution">
    <text evidence="1">The sequence shown here is derived from an EMBL/GenBank/DDBJ whole genome shotgun (WGS) entry which is preliminary data.</text>
</comment>
<name>A0A556QQV6_9BACT</name>
<dbReference type="OrthoDB" id="9804725at2"/>
<keyword evidence="2" id="KW-1185">Reference proteome</keyword>